<reference evidence="2 3" key="1">
    <citation type="journal article" date="2015" name="Biotechnol. Biofuels">
        <title>Enhanced degradation of softwood versus hardwood by the white-rot fungus Pycnoporus coccineus.</title>
        <authorList>
            <person name="Couturier M."/>
            <person name="Navarro D."/>
            <person name="Chevret D."/>
            <person name="Henrissat B."/>
            <person name="Piumi F."/>
            <person name="Ruiz-Duenas F.J."/>
            <person name="Martinez A.T."/>
            <person name="Grigoriev I.V."/>
            <person name="Riley R."/>
            <person name="Lipzen A."/>
            <person name="Berrin J.G."/>
            <person name="Master E.R."/>
            <person name="Rosso M.N."/>
        </authorList>
    </citation>
    <scope>NUCLEOTIDE SEQUENCE [LARGE SCALE GENOMIC DNA]</scope>
    <source>
        <strain evidence="2 3">BRFM310</strain>
    </source>
</reference>
<feature type="region of interest" description="Disordered" evidence="1">
    <location>
        <begin position="1"/>
        <end position="20"/>
    </location>
</feature>
<dbReference type="Gene3D" id="3.90.1200.10">
    <property type="match status" value="1"/>
</dbReference>
<accession>A0A1Y2IGI2</accession>
<dbReference type="Proteomes" id="UP000193067">
    <property type="component" value="Unassembled WGS sequence"/>
</dbReference>
<evidence type="ECO:0008006" key="4">
    <source>
        <dbReference type="Google" id="ProtNLM"/>
    </source>
</evidence>
<dbReference type="EMBL" id="KZ084131">
    <property type="protein sequence ID" value="OSC99021.1"/>
    <property type="molecule type" value="Genomic_DNA"/>
</dbReference>
<evidence type="ECO:0000313" key="3">
    <source>
        <dbReference type="Proteomes" id="UP000193067"/>
    </source>
</evidence>
<sequence>MAGRMSGRSSRLRKSWSSSLRSSFSQIGCVELPASPSEPHRIVPFPSLLDPSDPDAHPSNSGEDSGDDLGPFTSTHAYLSALLAATRARRDDSPLALLQLPLSALPSRTYDRAPFTLGHPDFDAQNVLFDARTGAVRALVDWDGLAAVPRELGALTYPMWLTVDWDPFAYAGYRAHQAHCDDEETLRALRRIYAEAVDRASGEGRRWGRVTRNSHLVSTLEIGLTNELSRMEVVYRLGKYVFGSGTLVCEMLEGIEHCAWYNGRKDVAEVVEWDWYKEHEQEHKANENDSEDDCEAGSASHGERTSPPHSRCEQPKQS</sequence>
<feature type="region of interest" description="Disordered" evidence="1">
    <location>
        <begin position="280"/>
        <end position="318"/>
    </location>
</feature>
<protein>
    <recommendedName>
        <fullName evidence="4">Aminoglycoside phosphotransferase domain-containing protein</fullName>
    </recommendedName>
</protein>
<feature type="compositionally biased region" description="Basic and acidic residues" evidence="1">
    <location>
        <begin position="301"/>
        <end position="318"/>
    </location>
</feature>
<organism evidence="2 3">
    <name type="scientific">Trametes coccinea (strain BRFM310)</name>
    <name type="common">Pycnoporus coccineus</name>
    <dbReference type="NCBI Taxonomy" id="1353009"/>
    <lineage>
        <taxon>Eukaryota</taxon>
        <taxon>Fungi</taxon>
        <taxon>Dikarya</taxon>
        <taxon>Basidiomycota</taxon>
        <taxon>Agaricomycotina</taxon>
        <taxon>Agaricomycetes</taxon>
        <taxon>Polyporales</taxon>
        <taxon>Polyporaceae</taxon>
        <taxon>Trametes</taxon>
    </lineage>
</organism>
<dbReference type="OrthoDB" id="10003767at2759"/>
<dbReference type="AlphaFoldDB" id="A0A1Y2IGI2"/>
<dbReference type="SUPFAM" id="SSF56112">
    <property type="entry name" value="Protein kinase-like (PK-like)"/>
    <property type="match status" value="1"/>
</dbReference>
<evidence type="ECO:0000256" key="1">
    <source>
        <dbReference type="SAM" id="MobiDB-lite"/>
    </source>
</evidence>
<gene>
    <name evidence="2" type="ORF">PYCCODRAFT_879071</name>
</gene>
<feature type="region of interest" description="Disordered" evidence="1">
    <location>
        <begin position="35"/>
        <end position="70"/>
    </location>
</feature>
<name>A0A1Y2IGI2_TRAC3</name>
<keyword evidence="3" id="KW-1185">Reference proteome</keyword>
<proteinExistence type="predicted"/>
<dbReference type="InterPro" id="IPR011009">
    <property type="entry name" value="Kinase-like_dom_sf"/>
</dbReference>
<evidence type="ECO:0000313" key="2">
    <source>
        <dbReference type="EMBL" id="OSC99021.1"/>
    </source>
</evidence>